<accession>A0A8S4RW18</accession>
<reference evidence="2" key="1">
    <citation type="submission" date="2022-03" db="EMBL/GenBank/DDBJ databases">
        <authorList>
            <person name="Lindestad O."/>
        </authorList>
    </citation>
    <scope>NUCLEOTIDE SEQUENCE</scope>
</reference>
<feature type="domain" description="N-acetyltransferase" evidence="1">
    <location>
        <begin position="371"/>
        <end position="498"/>
    </location>
</feature>
<protein>
    <submittedName>
        <fullName evidence="2">Jg9087 protein</fullName>
    </submittedName>
</protein>
<dbReference type="Pfam" id="PF08445">
    <property type="entry name" value="FR47"/>
    <property type="match status" value="2"/>
</dbReference>
<dbReference type="Gene3D" id="3.40.630.30">
    <property type="match status" value="4"/>
</dbReference>
<name>A0A8S4RW18_9NEOP</name>
<dbReference type="PANTHER" id="PTHR20958">
    <property type="entry name" value="GLYCINE N-ACYLTRANSFERASE-LIKE PROTEIN"/>
    <property type="match status" value="1"/>
</dbReference>
<dbReference type="InterPro" id="IPR000182">
    <property type="entry name" value="GNAT_dom"/>
</dbReference>
<dbReference type="PROSITE" id="PS51186">
    <property type="entry name" value="GNAT"/>
    <property type="match status" value="1"/>
</dbReference>
<comment type="caution">
    <text evidence="2">The sequence shown here is derived from an EMBL/GenBank/DDBJ whole genome shotgun (WGS) entry which is preliminary data.</text>
</comment>
<dbReference type="OrthoDB" id="61870at2759"/>
<dbReference type="InterPro" id="IPR016181">
    <property type="entry name" value="Acyl_CoA_acyltransferase"/>
</dbReference>
<dbReference type="InterPro" id="IPR013653">
    <property type="entry name" value="GCN5-like_dom"/>
</dbReference>
<organism evidence="2 3">
    <name type="scientific">Pararge aegeria aegeria</name>
    <dbReference type="NCBI Taxonomy" id="348720"/>
    <lineage>
        <taxon>Eukaryota</taxon>
        <taxon>Metazoa</taxon>
        <taxon>Ecdysozoa</taxon>
        <taxon>Arthropoda</taxon>
        <taxon>Hexapoda</taxon>
        <taxon>Insecta</taxon>
        <taxon>Pterygota</taxon>
        <taxon>Neoptera</taxon>
        <taxon>Endopterygota</taxon>
        <taxon>Lepidoptera</taxon>
        <taxon>Glossata</taxon>
        <taxon>Ditrysia</taxon>
        <taxon>Papilionoidea</taxon>
        <taxon>Nymphalidae</taxon>
        <taxon>Satyrinae</taxon>
        <taxon>Satyrini</taxon>
        <taxon>Parargina</taxon>
        <taxon>Pararge</taxon>
    </lineage>
</organism>
<dbReference type="Proteomes" id="UP000838756">
    <property type="component" value="Unassembled WGS sequence"/>
</dbReference>
<gene>
    <name evidence="2" type="primary">jg9087</name>
    <name evidence="2" type="ORF">PAEG_LOCUS18349</name>
</gene>
<dbReference type="AlphaFoldDB" id="A0A8S4RW18"/>
<evidence type="ECO:0000313" key="3">
    <source>
        <dbReference type="Proteomes" id="UP000838756"/>
    </source>
</evidence>
<dbReference type="SUPFAM" id="SSF55729">
    <property type="entry name" value="Acyl-CoA N-acyltransferases (Nat)"/>
    <property type="match status" value="2"/>
</dbReference>
<dbReference type="PANTHER" id="PTHR20958:SF10">
    <property type="entry name" value="GH05617P-RELATED"/>
    <property type="match status" value="1"/>
</dbReference>
<dbReference type="EMBL" id="CAKXAJ010025603">
    <property type="protein sequence ID" value="CAH2241971.1"/>
    <property type="molecule type" value="Genomic_DNA"/>
</dbReference>
<evidence type="ECO:0000259" key="1">
    <source>
        <dbReference type="PROSITE" id="PS51186"/>
    </source>
</evidence>
<keyword evidence="3" id="KW-1185">Reference proteome</keyword>
<proteinExistence type="predicted"/>
<dbReference type="GO" id="GO:0016747">
    <property type="term" value="F:acyltransferase activity, transferring groups other than amino-acyl groups"/>
    <property type="evidence" value="ECO:0007669"/>
    <property type="project" value="InterPro"/>
</dbReference>
<sequence length="498" mass="57935">MSVDPLIFMPVDRWSELKLAFKSDWPRSISGYLVLETQEFILKSGIDYGFKVYCPYGNVNNGIVALNIKNGYYEVIIQCPIDDTGELEDALRKTNIIDWRRCRVPYAPQHILDCIKRLYLEKELKIYDISTTRTFILGNEVPLYDVRLPPGLFFNRLTLDSVKLINNYWPHKYPGSEWYYQLLTKANLGFGLYKGKELIAWVFTKEMGALGHLFTVEKHRRKGYVYMPVNRWSEIKLAFKSDWPRSISGYLVLETQELISKSGIDYGFKVYCPFGNVNNGIVALNIKNGYYEVIIQCSKDDTSELEDALRKTNIIDWRRCNQVPYAPLHIVDCVERLYKAKNLKIDHISTTVTYILDNKETPYDVSLPPGFTFDLLTLDSVKLVNDNWPHKYPGSEWYYEMLTKAKLGYGLYNGEELIAWVYIKEMGALGHLYTLDKHRRKGYGELVLKLISNMFLQDKKYTVAFCSEGNSSAANLYTKLGFKLFHELHWCNRYVDVL</sequence>
<dbReference type="InterPro" id="IPR053225">
    <property type="entry name" value="Acyl-CoA_N-acyltransferase"/>
</dbReference>
<evidence type="ECO:0000313" key="2">
    <source>
        <dbReference type="EMBL" id="CAH2241971.1"/>
    </source>
</evidence>